<evidence type="ECO:0000256" key="1">
    <source>
        <dbReference type="SAM" id="MobiDB-lite"/>
    </source>
</evidence>
<dbReference type="AlphaFoldDB" id="A0A3R7QE20"/>
<keyword evidence="2" id="KW-0812">Transmembrane</keyword>
<dbReference type="EMBL" id="QCYY01001737">
    <property type="protein sequence ID" value="ROT75758.1"/>
    <property type="molecule type" value="Genomic_DNA"/>
</dbReference>
<name>A0A3R7QE20_PENVA</name>
<feature type="region of interest" description="Disordered" evidence="1">
    <location>
        <begin position="428"/>
        <end position="453"/>
    </location>
</feature>
<evidence type="ECO:0000313" key="4">
    <source>
        <dbReference type="Proteomes" id="UP000283509"/>
    </source>
</evidence>
<accession>A0A3R7QE20</accession>
<evidence type="ECO:0000313" key="3">
    <source>
        <dbReference type="EMBL" id="ROT75758.1"/>
    </source>
</evidence>
<evidence type="ECO:0000256" key="2">
    <source>
        <dbReference type="SAM" id="Phobius"/>
    </source>
</evidence>
<gene>
    <name evidence="3" type="ORF">C7M84_005699</name>
</gene>
<keyword evidence="2" id="KW-0472">Membrane</keyword>
<feature type="transmembrane region" description="Helical" evidence="2">
    <location>
        <begin position="146"/>
        <end position="164"/>
    </location>
</feature>
<organism evidence="3 4">
    <name type="scientific">Penaeus vannamei</name>
    <name type="common">Whiteleg shrimp</name>
    <name type="synonym">Litopenaeus vannamei</name>
    <dbReference type="NCBI Taxonomy" id="6689"/>
    <lineage>
        <taxon>Eukaryota</taxon>
        <taxon>Metazoa</taxon>
        <taxon>Ecdysozoa</taxon>
        <taxon>Arthropoda</taxon>
        <taxon>Crustacea</taxon>
        <taxon>Multicrustacea</taxon>
        <taxon>Malacostraca</taxon>
        <taxon>Eumalacostraca</taxon>
        <taxon>Eucarida</taxon>
        <taxon>Decapoda</taxon>
        <taxon>Dendrobranchiata</taxon>
        <taxon>Penaeoidea</taxon>
        <taxon>Penaeidae</taxon>
        <taxon>Penaeus</taxon>
    </lineage>
</organism>
<keyword evidence="4" id="KW-1185">Reference proteome</keyword>
<feature type="transmembrane region" description="Helical" evidence="2">
    <location>
        <begin position="171"/>
        <end position="193"/>
    </location>
</feature>
<protein>
    <submittedName>
        <fullName evidence="3">Uncharacterized protein</fullName>
    </submittedName>
</protein>
<dbReference type="Proteomes" id="UP000283509">
    <property type="component" value="Unassembled WGS sequence"/>
</dbReference>
<feature type="transmembrane region" description="Helical" evidence="2">
    <location>
        <begin position="105"/>
        <end position="126"/>
    </location>
</feature>
<keyword evidence="2" id="KW-1133">Transmembrane helix</keyword>
<feature type="compositionally biased region" description="Low complexity" evidence="1">
    <location>
        <begin position="428"/>
        <end position="438"/>
    </location>
</feature>
<reference evidence="3 4" key="2">
    <citation type="submission" date="2019-01" db="EMBL/GenBank/DDBJ databases">
        <title>The decoding of complex shrimp genome reveals the adaptation for benthos swimmer, frequently molting mechanism and breeding impact on genome.</title>
        <authorList>
            <person name="Sun Y."/>
            <person name="Gao Y."/>
            <person name="Yu Y."/>
        </authorList>
    </citation>
    <scope>NUCLEOTIDE SEQUENCE [LARGE SCALE GENOMIC DNA]</scope>
    <source>
        <tissue evidence="3">Muscle</tissue>
    </source>
</reference>
<feature type="transmembrane region" description="Helical" evidence="2">
    <location>
        <begin position="12"/>
        <end position="33"/>
    </location>
</feature>
<feature type="compositionally biased region" description="Basic and acidic residues" evidence="1">
    <location>
        <begin position="441"/>
        <end position="453"/>
    </location>
</feature>
<feature type="transmembrane region" description="Helical" evidence="2">
    <location>
        <begin position="80"/>
        <end position="98"/>
    </location>
</feature>
<sequence>MTETTSASSPPFPFLNFCISSIAYSTVIAYFSLPFFEFSFRVHLYCLLSSFLFFPSSSPSPLSAFSFLPLYLTSFPLPPFSFSLFFSPFVHLLTFFLLHSQLSPLFCFFLSFPPLSLASFLSPLFASFSSSPLSTFFTSSSAPSTVSSLYFLFSSVPATVIASFPPPSLLLTLITYISVYCSVIASLLPPSYLTSLPLFHPPLSPPFCLLLRYRAPSAAPPFIASTSALLLCYQLPSTSFILYSTHRYHLLLLLCFIHRYHLPSTSSFSSAPSTVITSLCLFLSLSIHRLSFLPPSINSLLPPPFPLFHPPLSPPFCLLLCYQLPSTSIPSSSPLLHPPYHPPFHLLLLLYPTHRYHLLLLLCFIHRYHLPSTSSFILHSTHRYHHPSSSAHPYHLLLLLCSTVITPTVSPPASPPAFIHRYHLPSASSFSSRPLSLPRAPPDRRGDLRRVPG</sequence>
<comment type="caution">
    <text evidence="3">The sequence shown here is derived from an EMBL/GenBank/DDBJ whole genome shotgun (WGS) entry which is preliminary data.</text>
</comment>
<reference evidence="3 4" key="1">
    <citation type="submission" date="2018-04" db="EMBL/GenBank/DDBJ databases">
        <authorList>
            <person name="Zhang X."/>
            <person name="Yuan J."/>
            <person name="Li F."/>
            <person name="Xiang J."/>
        </authorList>
    </citation>
    <scope>NUCLEOTIDE SEQUENCE [LARGE SCALE GENOMIC DNA]</scope>
    <source>
        <tissue evidence="3">Muscle</tissue>
    </source>
</reference>
<proteinExistence type="predicted"/>